<proteinExistence type="predicted"/>
<keyword evidence="4" id="KW-1185">Reference proteome</keyword>
<protein>
    <submittedName>
        <fullName evidence="3">Glycoside hydrolase</fullName>
    </submittedName>
</protein>
<dbReference type="RefSeq" id="WP_288882553.1">
    <property type="nucleotide sequence ID" value="NZ_CBFGNQ010000013.1"/>
</dbReference>
<reference evidence="3 4" key="1">
    <citation type="submission" date="2024-03" db="EMBL/GenBank/DDBJ databases">
        <title>Sequence of Lycoming College Course Isolates.</title>
        <authorList>
            <person name="Plotts O."/>
            <person name="Newman J."/>
        </authorList>
    </citation>
    <scope>NUCLEOTIDE SEQUENCE [LARGE SCALE GENOMIC DNA]</scope>
    <source>
        <strain evidence="3 4">CJB-3</strain>
    </source>
</reference>
<sequence length="532" mass="60571">MKIKLLLSSVFIRKITLCTFLLASALSSFSQDQKPIKFTLLLNKTAQQIHNIGGSGCWYTEEIGKQWPLAEKQHIAELLFSRGFEKDGRPKGIGLSAWRFNIGGGTAEQGDSSGIADPSRRVECFLSPDGTYDWSKQQGYTWMLRQAKNYGVKDLIAFVNSPPVQFNKNGRGYKSQKDGSTNLRPDKYDAYANFLTEVIKHYDKEGLRFNYISPINEPQWDWLKQSNQEGSPWTNEEMYQTIKSLNISLQKQKLSTKILTTEAGQLDFLYADKGRTSRQIDSFWNPKSPLYIGGFSNSTKFVEGHGYFTENGDSTLINTRRSLRDTLKKYNGLEYWQSEYSMLGNGYKDKIEGKPSEMDHALFLAKVINHDFTVGDASAWHFWNAYEPGNPLNPRYFLIALNPQRASKPENKYTITKNLWALGHYSLFIRPGMVRIETQRSDSLNDMEVAQQVMVSAFKDPNGKSLVINVINYTSETKKTDFVLKGLLKGQALKLKKHYITSEKQDDNIRPYPIGDTALPPRSISTFIFSAL</sequence>
<evidence type="ECO:0000313" key="4">
    <source>
        <dbReference type="Proteomes" id="UP001378956"/>
    </source>
</evidence>
<dbReference type="Gene3D" id="3.20.20.80">
    <property type="entry name" value="Glycosidases"/>
    <property type="match status" value="1"/>
</dbReference>
<dbReference type="InterPro" id="IPR013780">
    <property type="entry name" value="Glyco_hydro_b"/>
</dbReference>
<dbReference type="InterPro" id="IPR039514">
    <property type="entry name" value="6GAL-like"/>
</dbReference>
<feature type="chain" id="PRO_5046120137" evidence="1">
    <location>
        <begin position="31"/>
        <end position="532"/>
    </location>
</feature>
<dbReference type="InterPro" id="IPR039743">
    <property type="entry name" value="6GAL/EXGAL"/>
</dbReference>
<organism evidence="3 4">
    <name type="scientific">Pedobacter panaciterrae</name>
    <dbReference type="NCBI Taxonomy" id="363849"/>
    <lineage>
        <taxon>Bacteria</taxon>
        <taxon>Pseudomonadati</taxon>
        <taxon>Bacteroidota</taxon>
        <taxon>Sphingobacteriia</taxon>
        <taxon>Sphingobacteriales</taxon>
        <taxon>Sphingobacteriaceae</taxon>
        <taxon>Pedobacter</taxon>
    </lineage>
</organism>
<dbReference type="PANTHER" id="PTHR42767:SF1">
    <property type="entry name" value="ENDO-BETA-1,6-GALACTANASE-LIKE DOMAIN-CONTAINING PROTEIN"/>
    <property type="match status" value="1"/>
</dbReference>
<dbReference type="InterPro" id="IPR017853">
    <property type="entry name" value="GH"/>
</dbReference>
<dbReference type="Proteomes" id="UP001378956">
    <property type="component" value="Unassembled WGS sequence"/>
</dbReference>
<accession>A0ABU8NT57</accession>
<evidence type="ECO:0000259" key="2">
    <source>
        <dbReference type="Pfam" id="PF14587"/>
    </source>
</evidence>
<dbReference type="GO" id="GO:0016787">
    <property type="term" value="F:hydrolase activity"/>
    <property type="evidence" value="ECO:0007669"/>
    <property type="project" value="UniProtKB-KW"/>
</dbReference>
<evidence type="ECO:0000256" key="1">
    <source>
        <dbReference type="SAM" id="SignalP"/>
    </source>
</evidence>
<gene>
    <name evidence="3" type="ORF">WAE58_23640</name>
</gene>
<keyword evidence="1" id="KW-0732">Signal</keyword>
<dbReference type="Pfam" id="PF14587">
    <property type="entry name" value="Glyco_hydr_30_2"/>
    <property type="match status" value="1"/>
</dbReference>
<dbReference type="SUPFAM" id="SSF51445">
    <property type="entry name" value="(Trans)glycosidases"/>
    <property type="match status" value="1"/>
</dbReference>
<dbReference type="EMBL" id="JBBEUB010000012">
    <property type="protein sequence ID" value="MEJ2905458.1"/>
    <property type="molecule type" value="Genomic_DNA"/>
</dbReference>
<dbReference type="PANTHER" id="PTHR42767">
    <property type="entry name" value="ENDO-BETA-1,6-GALACTANASE"/>
    <property type="match status" value="1"/>
</dbReference>
<feature type="signal peptide" evidence="1">
    <location>
        <begin position="1"/>
        <end position="30"/>
    </location>
</feature>
<evidence type="ECO:0000313" key="3">
    <source>
        <dbReference type="EMBL" id="MEJ2905458.1"/>
    </source>
</evidence>
<name>A0ABU8NT57_9SPHI</name>
<comment type="caution">
    <text evidence="3">The sequence shown here is derived from an EMBL/GenBank/DDBJ whole genome shotgun (WGS) entry which is preliminary data.</text>
</comment>
<feature type="domain" description="Endo-beta-1,6-galactanase-like" evidence="2">
    <location>
        <begin position="40"/>
        <end position="388"/>
    </location>
</feature>
<dbReference type="Gene3D" id="2.60.40.1180">
    <property type="entry name" value="Golgi alpha-mannosidase II"/>
    <property type="match status" value="1"/>
</dbReference>
<keyword evidence="3" id="KW-0378">Hydrolase</keyword>